<sequence length="133" mass="14615">MAPGEKKWDAAAERDLCIALFYAANEGGRVTTNWPVVSTIMERLGYTFTKEALSQHWSKTILKDFKVRVGDLPETPKATPRKRKAKTVAEDGQDAVDTPKKSAKKGPSTPREKKSAVKAEETSSQSENASDAF</sequence>
<evidence type="ECO:0000313" key="2">
    <source>
        <dbReference type="EMBL" id="PHH70003.1"/>
    </source>
</evidence>
<reference evidence="2 3" key="1">
    <citation type="submission" date="2017-06" db="EMBL/GenBank/DDBJ databases">
        <title>Ant-infecting Ophiocordyceps genomes reveal a high diversity of potential behavioral manipulation genes and a possible major role for enterotoxins.</title>
        <authorList>
            <person name="De Bekker C."/>
            <person name="Evans H.C."/>
            <person name="Brachmann A."/>
            <person name="Hughes D.P."/>
        </authorList>
    </citation>
    <scope>NUCLEOTIDE SEQUENCE [LARGE SCALE GENOMIC DNA]</scope>
    <source>
        <strain evidence="2 3">Map16</strain>
    </source>
</reference>
<protein>
    <recommendedName>
        <fullName evidence="4">Myb-like domain-containing protein</fullName>
    </recommendedName>
</protein>
<feature type="compositionally biased region" description="Polar residues" evidence="1">
    <location>
        <begin position="122"/>
        <end position="133"/>
    </location>
</feature>
<evidence type="ECO:0000313" key="3">
    <source>
        <dbReference type="Proteomes" id="UP000226431"/>
    </source>
</evidence>
<feature type="region of interest" description="Disordered" evidence="1">
    <location>
        <begin position="69"/>
        <end position="133"/>
    </location>
</feature>
<dbReference type="Proteomes" id="UP000226431">
    <property type="component" value="Unassembled WGS sequence"/>
</dbReference>
<dbReference type="EMBL" id="NJES01000681">
    <property type="protein sequence ID" value="PHH70003.1"/>
    <property type="molecule type" value="Genomic_DNA"/>
</dbReference>
<proteinExistence type="predicted"/>
<accession>A0A2C5YQV9</accession>
<comment type="caution">
    <text evidence="2">The sequence shown here is derived from an EMBL/GenBank/DDBJ whole genome shotgun (WGS) entry which is preliminary data.</text>
</comment>
<gene>
    <name evidence="2" type="ORF">CDD80_6319</name>
</gene>
<name>A0A2C5YQV9_9HYPO</name>
<dbReference type="STRING" id="2004952.A0A2C5YQV9"/>
<keyword evidence="3" id="KW-1185">Reference proteome</keyword>
<dbReference type="OrthoDB" id="5231339at2759"/>
<organism evidence="2 3">
    <name type="scientific">Ophiocordyceps camponoti-rufipedis</name>
    <dbReference type="NCBI Taxonomy" id="2004952"/>
    <lineage>
        <taxon>Eukaryota</taxon>
        <taxon>Fungi</taxon>
        <taxon>Dikarya</taxon>
        <taxon>Ascomycota</taxon>
        <taxon>Pezizomycotina</taxon>
        <taxon>Sordariomycetes</taxon>
        <taxon>Hypocreomycetidae</taxon>
        <taxon>Hypocreales</taxon>
        <taxon>Ophiocordycipitaceae</taxon>
        <taxon>Ophiocordyceps</taxon>
    </lineage>
</organism>
<evidence type="ECO:0000256" key="1">
    <source>
        <dbReference type="SAM" id="MobiDB-lite"/>
    </source>
</evidence>
<evidence type="ECO:0008006" key="4">
    <source>
        <dbReference type="Google" id="ProtNLM"/>
    </source>
</evidence>
<dbReference type="AlphaFoldDB" id="A0A2C5YQV9"/>
<feature type="compositionally biased region" description="Basic and acidic residues" evidence="1">
    <location>
        <begin position="110"/>
        <end position="121"/>
    </location>
</feature>